<evidence type="ECO:0000259" key="2">
    <source>
        <dbReference type="Pfam" id="PF13930"/>
    </source>
</evidence>
<evidence type="ECO:0000256" key="1">
    <source>
        <dbReference type="SAM" id="SignalP"/>
    </source>
</evidence>
<dbReference type="EMBL" id="MUYF01000003">
    <property type="protein sequence ID" value="OOL81229.1"/>
    <property type="molecule type" value="Genomic_DNA"/>
</dbReference>
<feature type="chain" id="PRO_5039706200" description="Type VII secretion system protein EssD-like domain-containing protein" evidence="1">
    <location>
        <begin position="20"/>
        <end position="238"/>
    </location>
</feature>
<gene>
    <name evidence="3" type="ORF">BWX42_05355</name>
</gene>
<feature type="signal peptide" evidence="1">
    <location>
        <begin position="1"/>
        <end position="19"/>
    </location>
</feature>
<dbReference type="Pfam" id="PF13930">
    <property type="entry name" value="Endonuclea_NS_2"/>
    <property type="match status" value="1"/>
</dbReference>
<dbReference type="Gene3D" id="3.40.570.10">
    <property type="entry name" value="Extracellular Endonuclease, subunit A"/>
    <property type="match status" value="1"/>
</dbReference>
<reference evidence="3 4" key="1">
    <citation type="submission" date="2017-01" db="EMBL/GenBank/DDBJ databases">
        <title>Complete Genome Sequence of Dolosigranulum pigrum isolated from a Patient with interstitial lung disease.</title>
        <authorList>
            <person name="Mukhopadhyay R."/>
            <person name="Joaquin J."/>
            <person name="Hogue R."/>
            <person name="Fitzgerald S."/>
            <person name="Jospin G."/>
            <person name="Eisen J.A."/>
            <person name="Chaturvedi V."/>
        </authorList>
    </citation>
    <scope>NUCLEOTIDE SEQUENCE [LARGE SCALE GENOMIC DNA]</scope>
    <source>
        <strain evidence="3 4">15S00348</strain>
    </source>
</reference>
<dbReference type="PROSITE" id="PS51257">
    <property type="entry name" value="PROKAR_LIPOPROTEIN"/>
    <property type="match status" value="1"/>
</dbReference>
<organism evidence="3 4">
    <name type="scientific">Dolosigranulum pigrum</name>
    <dbReference type="NCBI Taxonomy" id="29394"/>
    <lineage>
        <taxon>Bacteria</taxon>
        <taxon>Bacillati</taxon>
        <taxon>Bacillota</taxon>
        <taxon>Bacilli</taxon>
        <taxon>Lactobacillales</taxon>
        <taxon>Carnobacteriaceae</taxon>
        <taxon>Dolosigranulum</taxon>
    </lineage>
</organism>
<protein>
    <recommendedName>
        <fullName evidence="2">Type VII secretion system protein EssD-like domain-containing protein</fullName>
    </recommendedName>
</protein>
<proteinExistence type="predicted"/>
<accession>A0A1S8KNC3</accession>
<feature type="domain" description="Type VII secretion system protein EssD-like" evidence="2">
    <location>
        <begin position="85"/>
        <end position="203"/>
    </location>
</feature>
<keyword evidence="1" id="KW-0732">Signal</keyword>
<dbReference type="AlphaFoldDB" id="A0A1S8KNC3"/>
<name>A0A1S8KNC3_9LACT</name>
<dbReference type="InterPro" id="IPR044929">
    <property type="entry name" value="DNA/RNA_non-sp_Endonuclease_sf"/>
</dbReference>
<dbReference type="Proteomes" id="UP000190409">
    <property type="component" value="Unassembled WGS sequence"/>
</dbReference>
<evidence type="ECO:0000313" key="4">
    <source>
        <dbReference type="Proteomes" id="UP000190409"/>
    </source>
</evidence>
<evidence type="ECO:0000313" key="3">
    <source>
        <dbReference type="EMBL" id="OOL81229.1"/>
    </source>
</evidence>
<comment type="caution">
    <text evidence="3">The sequence shown here is derived from an EMBL/GenBank/DDBJ whole genome shotgun (WGS) entry which is preliminary data.</text>
</comment>
<sequence length="238" mass="26751">MKKYMLMALFLGVSGFLMGCHYIDSQDRSAMGSVQTGQNTDPAGEIPRADDLPLGELYIEINDNIPVFDSELLEAEEPFYDLAPLDQFGRAQAAIALLDEELLPPEQRGDNPTFEPSGWNQANYEIVSGNWLYNRSHLLGWQLTGNNDYENFITGTRQFNAEGMLPFENFVAHVVEQGMRVVYSVIPIYDNDNLVPHGVQMMGWSQDDNGETLQFNIFVPNEQAGVMIDYSDGSSYLE</sequence>
<dbReference type="InterPro" id="IPR044927">
    <property type="entry name" value="Endonuclea_NS_2"/>
</dbReference>